<evidence type="ECO:0000313" key="2">
    <source>
        <dbReference type="EnsemblMetazoa" id="NP_001280331.1"/>
    </source>
</evidence>
<name>C4WW68_ACYPI</name>
<accession>C4WW68</accession>
<organism evidence="1">
    <name type="scientific">Acyrthosiphon pisum</name>
    <name type="common">Pea aphid</name>
    <dbReference type="NCBI Taxonomy" id="7029"/>
    <lineage>
        <taxon>Eukaryota</taxon>
        <taxon>Metazoa</taxon>
        <taxon>Ecdysozoa</taxon>
        <taxon>Arthropoda</taxon>
        <taxon>Hexapoda</taxon>
        <taxon>Insecta</taxon>
        <taxon>Pterygota</taxon>
        <taxon>Neoptera</taxon>
        <taxon>Paraneoptera</taxon>
        <taxon>Hemiptera</taxon>
        <taxon>Sternorrhyncha</taxon>
        <taxon>Aphidomorpha</taxon>
        <taxon>Aphidoidea</taxon>
        <taxon>Aphididae</taxon>
        <taxon>Macrosiphini</taxon>
        <taxon>Acyrthosiphon</taxon>
    </lineage>
</organism>
<dbReference type="OrthoDB" id="6613174at2759"/>
<dbReference type="AlphaFoldDB" id="C4WW68"/>
<dbReference type="KEGG" id="api:100160849"/>
<reference evidence="3" key="2">
    <citation type="submission" date="2010-06" db="EMBL/GenBank/DDBJ databases">
        <authorList>
            <person name="Jiang H."/>
            <person name="Abraham K."/>
            <person name="Ali S."/>
            <person name="Alsbrooks S.L."/>
            <person name="Anim B.N."/>
            <person name="Anosike U.S."/>
            <person name="Attaway T."/>
            <person name="Bandaranaike D.P."/>
            <person name="Battles P.K."/>
            <person name="Bell S.N."/>
            <person name="Bell A.V."/>
            <person name="Beltran B."/>
            <person name="Bickham C."/>
            <person name="Bustamante Y."/>
            <person name="Caleb T."/>
            <person name="Canada A."/>
            <person name="Cardenas V."/>
            <person name="Carter K."/>
            <person name="Chacko J."/>
            <person name="Chandrabose M.N."/>
            <person name="Chavez D."/>
            <person name="Chavez A."/>
            <person name="Chen L."/>
            <person name="Chu H.-S."/>
            <person name="Claassen K.J."/>
            <person name="Cockrell R."/>
            <person name="Collins M."/>
            <person name="Cooper J.A."/>
            <person name="Cree A."/>
            <person name="Curry S.M."/>
            <person name="Da Y."/>
            <person name="Dao M.D."/>
            <person name="Das B."/>
            <person name="Davila M.-L."/>
            <person name="Davy-Carroll L."/>
            <person name="Denson S."/>
            <person name="Dinh H."/>
            <person name="Ebong V.E."/>
            <person name="Edwards J.R."/>
            <person name="Egan A."/>
            <person name="El-Daye J."/>
            <person name="Escobedo L."/>
            <person name="Fernandez S."/>
            <person name="Fernando P.R."/>
            <person name="Flagg N."/>
            <person name="Forbes L.D."/>
            <person name="Fowler R.G."/>
            <person name="Fu Q."/>
            <person name="Gabisi R.A."/>
            <person name="Ganer J."/>
            <person name="Garbino Pronczuk A."/>
            <person name="Garcia R.M."/>
            <person name="Garner T."/>
            <person name="Garrett T.E."/>
            <person name="Gonzalez D.A."/>
            <person name="Hamid H."/>
            <person name="Hawkins E.S."/>
            <person name="Hirani K."/>
            <person name="Hogues M.E."/>
            <person name="Hollins B."/>
            <person name="Hsiao C.-H."/>
            <person name="Jabil R."/>
            <person name="James M.L."/>
            <person name="Jhangiani S.N."/>
            <person name="Johnson B."/>
            <person name="Johnson Q."/>
            <person name="Joshi V."/>
            <person name="Kalu J.B."/>
            <person name="Kam C."/>
            <person name="Kashfia A."/>
            <person name="Keebler J."/>
            <person name="Kisamo H."/>
            <person name="Kovar C.L."/>
            <person name="Lago L.A."/>
            <person name="Lai C.-Y."/>
            <person name="Laidlaw J."/>
            <person name="Lara F."/>
            <person name="Le T.-K."/>
            <person name="Lee S.L."/>
            <person name="Legall F.H."/>
            <person name="Lemon S.J."/>
            <person name="Lewis L.R."/>
            <person name="Li B."/>
            <person name="Liu Y."/>
            <person name="Liu Y.-S."/>
            <person name="Lopez J."/>
            <person name="Lozado R.J."/>
            <person name="Lu J."/>
            <person name="Madu R.C."/>
            <person name="Maheshwari M."/>
            <person name="Maheshwari R."/>
            <person name="Malloy K."/>
            <person name="Martinez E."/>
            <person name="Mathew T."/>
            <person name="Mercado I.C."/>
            <person name="Mercado C."/>
            <person name="Meyer B."/>
            <person name="Montgomery K."/>
            <person name="Morgan M.B."/>
            <person name="Munidasa M."/>
            <person name="Nazareth L.V."/>
            <person name="Nelson J."/>
            <person name="Ng B.M."/>
            <person name="Nguyen N.B."/>
            <person name="Nguyen P.Q."/>
            <person name="Nguyen T."/>
            <person name="Obregon M."/>
            <person name="Okwuonu G.O."/>
            <person name="Onwere C.G."/>
            <person name="Orozco G."/>
            <person name="Parra A."/>
            <person name="Patel S."/>
            <person name="Patil S."/>
            <person name="Perez A."/>
            <person name="Perez Y."/>
            <person name="Pham C."/>
            <person name="Primus E.L."/>
            <person name="Pu L.-L."/>
            <person name="Puazo M."/>
            <person name="Qin X."/>
            <person name="Quiroz J.B."/>
            <person name="Reese J."/>
            <person name="Richards S."/>
            <person name="Rives C.M."/>
            <person name="Robberts R."/>
            <person name="Ruiz S.J."/>
            <person name="Ruiz M.J."/>
            <person name="Santibanez J."/>
            <person name="Schneider B.W."/>
            <person name="Sisson I."/>
            <person name="Smith M."/>
            <person name="Sodergren E."/>
            <person name="Song X.-Z."/>
            <person name="Song B.B."/>
            <person name="Summersgill H."/>
            <person name="Thelus R."/>
            <person name="Thornton R.D."/>
            <person name="Trejos Z.Y."/>
            <person name="Usmani K."/>
            <person name="Vattathil S."/>
            <person name="Villasana D."/>
            <person name="Walker D.L."/>
            <person name="Wang S."/>
            <person name="Wang K."/>
            <person name="White C.S."/>
            <person name="Williams A.C."/>
            <person name="Williamson J."/>
            <person name="Wilson K."/>
            <person name="Woghiren I.O."/>
            <person name="Woodworth J.R."/>
            <person name="Worley K.C."/>
            <person name="Wright R.A."/>
            <person name="Wu W."/>
            <person name="Young L."/>
            <person name="Zhang L."/>
            <person name="Zhang J."/>
            <person name="Zhu Y."/>
            <person name="Muzny D.M."/>
            <person name="Weinstock G."/>
            <person name="Gibbs R.A."/>
        </authorList>
    </citation>
    <scope>NUCLEOTIDE SEQUENCE [LARGE SCALE GENOMIC DNA]</scope>
    <source>
        <strain evidence="3">LSR1</strain>
    </source>
</reference>
<protein>
    <submittedName>
        <fullName evidence="1">ACYPI002117 protein</fullName>
    </submittedName>
</protein>
<dbReference type="Proteomes" id="UP000007819">
    <property type="component" value="Chromosome X"/>
</dbReference>
<gene>
    <name evidence="1" type="primary">ACYPI002117</name>
    <name evidence="2" type="synonym">100160849</name>
</gene>
<reference evidence="2" key="3">
    <citation type="submission" date="2022-06" db="UniProtKB">
        <authorList>
            <consortium name="EnsemblMetazoa"/>
        </authorList>
    </citation>
    <scope>IDENTIFICATION</scope>
</reference>
<keyword evidence="3" id="KW-1185">Reference proteome</keyword>
<proteinExistence type="evidence at transcript level"/>
<reference evidence="1" key="1">
    <citation type="submission" date="2009-06" db="EMBL/GenBank/DDBJ databases">
        <title>A full-length cDNA resource of the pea aphid, Acyrthosiphon pisum.</title>
        <authorList>
            <person name="Shigenobu S."/>
            <person name="Nakabachi A."/>
            <person name="Richards S."/>
        </authorList>
    </citation>
    <scope>NUCLEOTIDE SEQUENCE</scope>
    <source>
        <strain evidence="1">LSR1</strain>
        <tissue evidence="1">Whole body</tissue>
    </source>
</reference>
<dbReference type="EMBL" id="AK341887">
    <property type="protein sequence ID" value="BAH72138.1"/>
    <property type="molecule type" value="mRNA"/>
</dbReference>
<dbReference type="EnsemblMetazoa" id="NM_001293402.1">
    <property type="protein sequence ID" value="NP_001280331.1"/>
    <property type="gene ID" value="LOC100160849"/>
</dbReference>
<evidence type="ECO:0000313" key="3">
    <source>
        <dbReference type="Proteomes" id="UP000007819"/>
    </source>
</evidence>
<evidence type="ECO:0000313" key="1">
    <source>
        <dbReference type="EMBL" id="BAH72138.1"/>
    </source>
</evidence>
<sequence>MTTEDYVAKYLGLLSKLHNDQRALAPLRVSILCSQHNQSSLLDENKSTNAENHCQHCLTPWKLGNFVMKTLPNRKNKNDKIQKKRSTMLFNMVIKCLVCLNTTSSVYKKNKILNRKPIEKLPKSSTVNKSIDEKTSKTEEKVETIVNKKPKKKKRTLYAGLNPLVFKNLNKNTLKNSTMNL</sequence>